<organism evidence="2">
    <name type="scientific">marine metagenome</name>
    <dbReference type="NCBI Taxonomy" id="408172"/>
    <lineage>
        <taxon>unclassified sequences</taxon>
        <taxon>metagenomes</taxon>
        <taxon>ecological metagenomes</taxon>
    </lineage>
</organism>
<evidence type="ECO:0000313" key="2">
    <source>
        <dbReference type="EMBL" id="SVE45599.1"/>
    </source>
</evidence>
<accession>A0A383DMR1</accession>
<keyword evidence="1" id="KW-0175">Coiled coil</keyword>
<sequence>MKFQRRVYSILFLFLLYGFLMKSDAAQKIAVVDFADQWTQVDALRQTLDEFKVQYDDLTKDIENGKLKFEVEHKLFFIGSMTTNNPKLHQSLDDNAQEIKDFVKNGGIVIEPTQADQNEANVDWLPNGLQCIRSDRDSKDFKILKADHSLFAAPNKMGKKEFQG</sequence>
<evidence type="ECO:0000256" key="1">
    <source>
        <dbReference type="SAM" id="Coils"/>
    </source>
</evidence>
<dbReference type="EMBL" id="UINC01218535">
    <property type="protein sequence ID" value="SVE45599.1"/>
    <property type="molecule type" value="Genomic_DNA"/>
</dbReference>
<protein>
    <recommendedName>
        <fullName evidence="3">DUF4159 domain-containing protein</fullName>
    </recommendedName>
</protein>
<feature type="non-terminal residue" evidence="2">
    <location>
        <position position="164"/>
    </location>
</feature>
<dbReference type="AlphaFoldDB" id="A0A383DMR1"/>
<name>A0A383DMR1_9ZZZZ</name>
<proteinExistence type="predicted"/>
<evidence type="ECO:0008006" key="3">
    <source>
        <dbReference type="Google" id="ProtNLM"/>
    </source>
</evidence>
<feature type="coiled-coil region" evidence="1">
    <location>
        <begin position="41"/>
        <end position="68"/>
    </location>
</feature>
<reference evidence="2" key="1">
    <citation type="submission" date="2018-05" db="EMBL/GenBank/DDBJ databases">
        <authorList>
            <person name="Lanie J.A."/>
            <person name="Ng W.-L."/>
            <person name="Kazmierczak K.M."/>
            <person name="Andrzejewski T.M."/>
            <person name="Davidsen T.M."/>
            <person name="Wayne K.J."/>
            <person name="Tettelin H."/>
            <person name="Glass J.I."/>
            <person name="Rusch D."/>
            <person name="Podicherti R."/>
            <person name="Tsui H.-C.T."/>
            <person name="Winkler M.E."/>
        </authorList>
    </citation>
    <scope>NUCLEOTIDE SEQUENCE</scope>
</reference>
<gene>
    <name evidence="2" type="ORF">METZ01_LOCUS498453</name>
</gene>